<evidence type="ECO:0000256" key="1">
    <source>
        <dbReference type="SAM" id="MobiDB-lite"/>
    </source>
</evidence>
<feature type="compositionally biased region" description="Low complexity" evidence="1">
    <location>
        <begin position="318"/>
        <end position="329"/>
    </location>
</feature>
<feature type="compositionally biased region" description="Basic residues" evidence="1">
    <location>
        <begin position="333"/>
        <end position="346"/>
    </location>
</feature>
<feature type="compositionally biased region" description="Low complexity" evidence="1">
    <location>
        <begin position="402"/>
        <end position="413"/>
    </location>
</feature>
<feature type="compositionally biased region" description="Low complexity" evidence="1">
    <location>
        <begin position="236"/>
        <end position="245"/>
    </location>
</feature>
<protein>
    <submittedName>
        <fullName evidence="2">Uncharacterized protein</fullName>
    </submittedName>
</protein>
<gene>
    <name evidence="2" type="ORF">L486_01065</name>
</gene>
<evidence type="ECO:0000313" key="3">
    <source>
        <dbReference type="Proteomes" id="UP000092583"/>
    </source>
</evidence>
<evidence type="ECO:0000313" key="2">
    <source>
        <dbReference type="EMBL" id="OCF61417.1"/>
    </source>
</evidence>
<feature type="compositionally biased region" description="Polar residues" evidence="1">
    <location>
        <begin position="456"/>
        <end position="471"/>
    </location>
</feature>
<feature type="compositionally biased region" description="Polar residues" evidence="1">
    <location>
        <begin position="533"/>
        <end position="554"/>
    </location>
</feature>
<feature type="region of interest" description="Disordered" evidence="1">
    <location>
        <begin position="286"/>
        <end position="495"/>
    </location>
</feature>
<dbReference type="STRING" id="1331196.A0A1B9J0V6"/>
<feature type="compositionally biased region" description="Polar residues" evidence="1">
    <location>
        <begin position="38"/>
        <end position="52"/>
    </location>
</feature>
<reference evidence="2 3" key="1">
    <citation type="submission" date="2013-07" db="EMBL/GenBank/DDBJ databases">
        <title>The Genome Sequence of Kwoniella mangroviensis CBS10435.</title>
        <authorList>
            <consortium name="The Broad Institute Genome Sequencing Platform"/>
            <person name="Cuomo C."/>
            <person name="Litvintseva A."/>
            <person name="Chen Y."/>
            <person name="Heitman J."/>
            <person name="Sun S."/>
            <person name="Springer D."/>
            <person name="Dromer F."/>
            <person name="Young S.K."/>
            <person name="Zeng Q."/>
            <person name="Gargeya S."/>
            <person name="Fitzgerald M."/>
            <person name="Abouelleil A."/>
            <person name="Alvarado L."/>
            <person name="Berlin A.M."/>
            <person name="Chapman S.B."/>
            <person name="Dewar J."/>
            <person name="Goldberg J."/>
            <person name="Griggs A."/>
            <person name="Gujja S."/>
            <person name="Hansen M."/>
            <person name="Howarth C."/>
            <person name="Imamovic A."/>
            <person name="Larimer J."/>
            <person name="McCowan C."/>
            <person name="Murphy C."/>
            <person name="Pearson M."/>
            <person name="Priest M."/>
            <person name="Roberts A."/>
            <person name="Saif S."/>
            <person name="Shea T."/>
            <person name="Sykes S."/>
            <person name="Wortman J."/>
            <person name="Nusbaum C."/>
            <person name="Birren B."/>
        </authorList>
    </citation>
    <scope>NUCLEOTIDE SEQUENCE [LARGE SCALE GENOMIC DNA]</scope>
    <source>
        <strain evidence="2 3">CBS 10435</strain>
    </source>
</reference>
<proteinExistence type="predicted"/>
<organism evidence="2 3">
    <name type="scientific">Kwoniella mangroviensis CBS 10435</name>
    <dbReference type="NCBI Taxonomy" id="1331196"/>
    <lineage>
        <taxon>Eukaryota</taxon>
        <taxon>Fungi</taxon>
        <taxon>Dikarya</taxon>
        <taxon>Basidiomycota</taxon>
        <taxon>Agaricomycotina</taxon>
        <taxon>Tremellomycetes</taxon>
        <taxon>Tremellales</taxon>
        <taxon>Cryptococcaceae</taxon>
        <taxon>Kwoniella</taxon>
    </lineage>
</organism>
<dbReference type="EMBL" id="KI669459">
    <property type="protein sequence ID" value="OCF61417.1"/>
    <property type="molecule type" value="Genomic_DNA"/>
</dbReference>
<name>A0A1B9J0V6_9TREE</name>
<feature type="region of interest" description="Disordered" evidence="1">
    <location>
        <begin position="510"/>
        <end position="554"/>
    </location>
</feature>
<feature type="region of interest" description="Disordered" evidence="1">
    <location>
        <begin position="19"/>
        <end position="96"/>
    </location>
</feature>
<dbReference type="Proteomes" id="UP000092583">
    <property type="component" value="Unassembled WGS sequence"/>
</dbReference>
<dbReference type="AlphaFoldDB" id="A0A1B9J0V6"/>
<dbReference type="OrthoDB" id="2564196at2759"/>
<keyword evidence="3" id="KW-1185">Reference proteome</keyword>
<feature type="region of interest" description="Disordered" evidence="1">
    <location>
        <begin position="151"/>
        <end position="267"/>
    </location>
</feature>
<feature type="compositionally biased region" description="Basic and acidic residues" evidence="1">
    <location>
        <begin position="522"/>
        <end position="531"/>
    </location>
</feature>
<reference evidence="3" key="2">
    <citation type="submission" date="2013-12" db="EMBL/GenBank/DDBJ databases">
        <title>Evolution of pathogenesis and genome organization in the Tremellales.</title>
        <authorList>
            <person name="Cuomo C."/>
            <person name="Litvintseva A."/>
            <person name="Heitman J."/>
            <person name="Chen Y."/>
            <person name="Sun S."/>
            <person name="Springer D."/>
            <person name="Dromer F."/>
            <person name="Young S."/>
            <person name="Zeng Q."/>
            <person name="Chapman S."/>
            <person name="Gujja S."/>
            <person name="Saif S."/>
            <person name="Birren B."/>
        </authorList>
    </citation>
    <scope>NUCLEOTIDE SEQUENCE [LARGE SCALE GENOMIC DNA]</scope>
    <source>
        <strain evidence="3">CBS 10435</strain>
    </source>
</reference>
<feature type="compositionally biased region" description="Low complexity" evidence="1">
    <location>
        <begin position="382"/>
        <end position="394"/>
    </location>
</feature>
<accession>A0A1B9J0V6</accession>
<sequence length="554" mass="59259">MPVDVEAYMAGAIPALSRGGSWLPGQGPGNGTSLPPLHSQSAYGSSPISSYPQTPPTALGGMSGSPVIGGPLQFPKSPWARPPASPASVHSARSRTLSQLELAGSASTHGLKRESVLGPVKHNGWLKTGSEASESVGGSIYEQSIGPSASLRAITPNHLPPGHLRGSPSAGDHWERQAGSPKPTSREPDYVHKSPSHPPTEVSVPITSSYRKISGHDIPQPSPYRRVTELLPPSPSEHYSSSRPSLARRHTHNPLHAPKPSKHQEEDLYRSAQLNNRLARLSLAGRTCHTPDPHSTPNSPTVPREASHSSRSRRHSSSDTSSSSSLPSESAHHKSHKHAERPRHLSTPHGIPLVPSPSRASPDRRPSAVSALDFTSNISRHLPSSPQLSPQAASNLGGSYKSPTTSPRSRTSSVTGLSARKPVGYISPMDNEGYNPYEAHPAAPVPDRTDRLVNSAGLNVSETSRSPQTPLFPTKKEYVPPGFAKPTREVPWNREGPAMKTHGIAWLREGDPHALPTAPKGPRWDVARPPRVDQTQNASWWESSGGRVNSYNVG</sequence>